<proteinExistence type="predicted"/>
<organism evidence="1 2">
    <name type="scientific">Heterotrigona itama</name>
    <dbReference type="NCBI Taxonomy" id="395501"/>
    <lineage>
        <taxon>Eukaryota</taxon>
        <taxon>Metazoa</taxon>
        <taxon>Ecdysozoa</taxon>
        <taxon>Arthropoda</taxon>
        <taxon>Hexapoda</taxon>
        <taxon>Insecta</taxon>
        <taxon>Pterygota</taxon>
        <taxon>Neoptera</taxon>
        <taxon>Endopterygota</taxon>
        <taxon>Hymenoptera</taxon>
        <taxon>Apocrita</taxon>
        <taxon>Aculeata</taxon>
        <taxon>Apoidea</taxon>
        <taxon>Anthophila</taxon>
        <taxon>Apidae</taxon>
        <taxon>Heterotrigona</taxon>
    </lineage>
</organism>
<gene>
    <name evidence="1" type="ORF">MHI_LOCUS867359</name>
</gene>
<feature type="non-terminal residue" evidence="1">
    <location>
        <position position="1"/>
    </location>
</feature>
<dbReference type="EMBL" id="CAJDYZ010011475">
    <property type="protein sequence ID" value="CAD1479534.1"/>
    <property type="molecule type" value="Genomic_DNA"/>
</dbReference>
<keyword evidence="2" id="KW-1185">Reference proteome</keyword>
<sequence length="167" mass="19207">MSVDRFLLMMFAGSELETPGRDTSSSSVKKEKLLMFYRKLCCIRNVKECESQNPSNICGFNISHWSCNEKFCEEKRKRNFRCLRGFCKYYGATLNLFNLNVYTSAYRFRGKSADMCHEEYFASNAFFTVSLFQRGGNVYDSLSFSITIVYLALFSSINAPVEGSFIS</sequence>
<dbReference type="AlphaFoldDB" id="A0A6V7HFT2"/>
<protein>
    <submittedName>
        <fullName evidence="1">Uncharacterized protein</fullName>
    </submittedName>
</protein>
<accession>A0A6V7HFT2</accession>
<evidence type="ECO:0000313" key="1">
    <source>
        <dbReference type="EMBL" id="CAD1479534.1"/>
    </source>
</evidence>
<comment type="caution">
    <text evidence="1">The sequence shown here is derived from an EMBL/GenBank/DDBJ whole genome shotgun (WGS) entry which is preliminary data.</text>
</comment>
<name>A0A6V7HFT2_9HYME</name>
<dbReference type="Proteomes" id="UP000752696">
    <property type="component" value="Unassembled WGS sequence"/>
</dbReference>
<reference evidence="1" key="1">
    <citation type="submission" date="2020-07" db="EMBL/GenBank/DDBJ databases">
        <authorList>
            <person name="Nazaruddin N."/>
        </authorList>
    </citation>
    <scope>NUCLEOTIDE SEQUENCE</scope>
</reference>
<evidence type="ECO:0000313" key="2">
    <source>
        <dbReference type="Proteomes" id="UP000752696"/>
    </source>
</evidence>